<dbReference type="Proteomes" id="UP000233556">
    <property type="component" value="Unassembled WGS sequence"/>
</dbReference>
<feature type="transmembrane region" description="Helical" evidence="1">
    <location>
        <begin position="137"/>
        <end position="165"/>
    </location>
</feature>
<dbReference type="AlphaFoldDB" id="A0A2I0TQQ4"/>
<keyword evidence="1" id="KW-1133">Transmembrane helix</keyword>
<reference evidence="3" key="1">
    <citation type="submission" date="2017-11" db="EMBL/GenBank/DDBJ databases">
        <authorList>
            <person name="Lima N.C."/>
            <person name="Parody-Merino A.M."/>
            <person name="Battley P.F."/>
            <person name="Fidler A.E."/>
            <person name="Prosdocimi F."/>
        </authorList>
    </citation>
    <scope>NUCLEOTIDE SEQUENCE [LARGE SCALE GENOMIC DNA]</scope>
</reference>
<dbReference type="EMBL" id="KZ507836">
    <property type="protein sequence ID" value="PKU36147.1"/>
    <property type="molecule type" value="Genomic_DNA"/>
</dbReference>
<keyword evidence="3" id="KW-1185">Reference proteome</keyword>
<evidence type="ECO:0000313" key="2">
    <source>
        <dbReference type="EMBL" id="PKU36147.1"/>
    </source>
</evidence>
<keyword evidence="1" id="KW-0472">Membrane</keyword>
<evidence type="ECO:0000256" key="1">
    <source>
        <dbReference type="SAM" id="Phobius"/>
    </source>
</evidence>
<organism evidence="2 3">
    <name type="scientific">Limosa lapponica baueri</name>
    <dbReference type="NCBI Taxonomy" id="1758121"/>
    <lineage>
        <taxon>Eukaryota</taxon>
        <taxon>Metazoa</taxon>
        <taxon>Chordata</taxon>
        <taxon>Craniata</taxon>
        <taxon>Vertebrata</taxon>
        <taxon>Euteleostomi</taxon>
        <taxon>Archelosauria</taxon>
        <taxon>Archosauria</taxon>
        <taxon>Dinosauria</taxon>
        <taxon>Saurischia</taxon>
        <taxon>Theropoda</taxon>
        <taxon>Coelurosauria</taxon>
        <taxon>Aves</taxon>
        <taxon>Neognathae</taxon>
        <taxon>Neoaves</taxon>
        <taxon>Charadriiformes</taxon>
        <taxon>Scolopacidae</taxon>
        <taxon>Limosa</taxon>
    </lineage>
</organism>
<reference evidence="3" key="2">
    <citation type="submission" date="2017-12" db="EMBL/GenBank/DDBJ databases">
        <title>Genome sequence of the Bar-tailed Godwit (Limosa lapponica baueri).</title>
        <authorList>
            <person name="Lima N.C.B."/>
            <person name="Parody-Merino A.M."/>
            <person name="Battley P.F."/>
            <person name="Fidler A.E."/>
            <person name="Prosdocimi F."/>
        </authorList>
    </citation>
    <scope>NUCLEOTIDE SEQUENCE [LARGE SCALE GENOMIC DNA]</scope>
</reference>
<name>A0A2I0TQQ4_LIMLA</name>
<gene>
    <name evidence="2" type="ORF">llap_13553</name>
</gene>
<keyword evidence="1" id="KW-0812">Transmembrane</keyword>
<accession>A0A2I0TQQ4</accession>
<proteinExistence type="predicted"/>
<sequence length="241" mass="27245">MLMRRASIYLEGQEKLQEQLEKWLRPRLKTLITSRQHQVAQLMEDITQRMESDLVLLLAQQCQMEKVMENLRQVNQSLGLMLAAVEGARNLLENRLEQLHAVLDPAGQSPSAISTCILHGSYLVLLVALLVPTPPRAILLLLAFSVLGEFLNIPVLSTLLALAVAGQLLVVATRRGAGGPWLVLPQEEPRHQLTSTPDRECKIELLQEELERMEMSCLQGESWPGRGDIGEMTMRWEVWWL</sequence>
<evidence type="ECO:0000313" key="3">
    <source>
        <dbReference type="Proteomes" id="UP000233556"/>
    </source>
</evidence>
<protein>
    <submittedName>
        <fullName evidence="2">Protein brambleberry-like</fullName>
    </submittedName>
</protein>
<dbReference type="OrthoDB" id="5978806at2759"/>
<feature type="transmembrane region" description="Helical" evidence="1">
    <location>
        <begin position="112"/>
        <end position="131"/>
    </location>
</feature>